<dbReference type="OMA" id="FCSEMYL"/>
<name>A0A2K6AM76_MACNE</name>
<evidence type="ECO:0000313" key="2">
    <source>
        <dbReference type="Proteomes" id="UP000233120"/>
    </source>
</evidence>
<reference evidence="1" key="1">
    <citation type="submission" date="2025-08" db="UniProtKB">
        <authorList>
            <consortium name="Ensembl"/>
        </authorList>
    </citation>
    <scope>IDENTIFICATION</scope>
</reference>
<dbReference type="AlphaFoldDB" id="A0A2K6AM76"/>
<sequence>MLSSRKSGAAPKSSSRLCVLSTHLKMLFCSEMYLKCLGFKGQILKGFYTFSQFMNYLKNSIEMHIQTPLEGGEGNRTNDDFHGRPKYRSWSQNQMALGSASTFPFSWLCGFGQVPLPYWASFSSFVN</sequence>
<accession>A0A2K6AM76</accession>
<evidence type="ECO:0000313" key="1">
    <source>
        <dbReference type="Ensembl" id="ENSMNEP00000000218.1"/>
    </source>
</evidence>
<dbReference type="Proteomes" id="UP000233120">
    <property type="component" value="Unassembled WGS sequence"/>
</dbReference>
<proteinExistence type="predicted"/>
<dbReference type="GeneTree" id="ENSGT00910000147051"/>
<dbReference type="Bgee" id="ENSMNEG00000000853">
    <property type="expression patterns" value="Expressed in skeletal muscle tissue"/>
</dbReference>
<dbReference type="Ensembl" id="ENSMNET00000000932.1">
    <property type="protein sequence ID" value="ENSMNEP00000000218.1"/>
    <property type="gene ID" value="ENSMNEG00000000853.1"/>
</dbReference>
<reference evidence="1" key="2">
    <citation type="submission" date="2025-09" db="UniProtKB">
        <authorList>
            <consortium name="Ensembl"/>
        </authorList>
    </citation>
    <scope>IDENTIFICATION</scope>
</reference>
<protein>
    <submittedName>
        <fullName evidence="1">Uncharacterized protein</fullName>
    </submittedName>
</protein>
<organism evidence="1 2">
    <name type="scientific">Macaca nemestrina</name>
    <name type="common">Pig-tailed macaque</name>
    <dbReference type="NCBI Taxonomy" id="9545"/>
    <lineage>
        <taxon>Eukaryota</taxon>
        <taxon>Metazoa</taxon>
        <taxon>Chordata</taxon>
        <taxon>Craniata</taxon>
        <taxon>Vertebrata</taxon>
        <taxon>Euteleostomi</taxon>
        <taxon>Mammalia</taxon>
        <taxon>Eutheria</taxon>
        <taxon>Euarchontoglires</taxon>
        <taxon>Primates</taxon>
        <taxon>Haplorrhini</taxon>
        <taxon>Catarrhini</taxon>
        <taxon>Cercopithecidae</taxon>
        <taxon>Cercopithecinae</taxon>
        <taxon>Macaca</taxon>
    </lineage>
</organism>
<keyword evidence="2" id="KW-1185">Reference proteome</keyword>